<proteinExistence type="predicted"/>
<comment type="caution">
    <text evidence="2">The sequence shown here is derived from an EMBL/GenBank/DDBJ whole genome shotgun (WGS) entry which is preliminary data.</text>
</comment>
<reference evidence="2" key="2">
    <citation type="submission" date="2022-01" db="EMBL/GenBank/DDBJ databases">
        <authorList>
            <person name="Yamashiro T."/>
            <person name="Shiraishi A."/>
            <person name="Satake H."/>
            <person name="Nakayama K."/>
        </authorList>
    </citation>
    <scope>NUCLEOTIDE SEQUENCE</scope>
</reference>
<feature type="compositionally biased region" description="Polar residues" evidence="1">
    <location>
        <begin position="36"/>
        <end position="50"/>
    </location>
</feature>
<feature type="compositionally biased region" description="Basic and acidic residues" evidence="1">
    <location>
        <begin position="273"/>
        <end position="298"/>
    </location>
</feature>
<organism evidence="2 3">
    <name type="scientific">Tanacetum coccineum</name>
    <dbReference type="NCBI Taxonomy" id="301880"/>
    <lineage>
        <taxon>Eukaryota</taxon>
        <taxon>Viridiplantae</taxon>
        <taxon>Streptophyta</taxon>
        <taxon>Embryophyta</taxon>
        <taxon>Tracheophyta</taxon>
        <taxon>Spermatophyta</taxon>
        <taxon>Magnoliopsida</taxon>
        <taxon>eudicotyledons</taxon>
        <taxon>Gunneridae</taxon>
        <taxon>Pentapetalae</taxon>
        <taxon>asterids</taxon>
        <taxon>campanulids</taxon>
        <taxon>Asterales</taxon>
        <taxon>Asteraceae</taxon>
        <taxon>Asteroideae</taxon>
        <taxon>Anthemideae</taxon>
        <taxon>Anthemidinae</taxon>
        <taxon>Tanacetum</taxon>
    </lineage>
</organism>
<gene>
    <name evidence="2" type="ORF">Tco_0977055</name>
</gene>
<accession>A0ABQ5EJ09</accession>
<protein>
    <submittedName>
        <fullName evidence="2">Uncharacterized protein</fullName>
    </submittedName>
</protein>
<feature type="region of interest" description="Disordered" evidence="1">
    <location>
        <begin position="248"/>
        <end position="320"/>
    </location>
</feature>
<evidence type="ECO:0000313" key="2">
    <source>
        <dbReference type="EMBL" id="GJT50898.1"/>
    </source>
</evidence>
<feature type="compositionally biased region" description="Low complexity" evidence="1">
    <location>
        <begin position="52"/>
        <end position="81"/>
    </location>
</feature>
<name>A0ABQ5EJ09_9ASTR</name>
<feature type="region of interest" description="Disordered" evidence="1">
    <location>
        <begin position="20"/>
        <end position="109"/>
    </location>
</feature>
<feature type="compositionally biased region" description="Pro residues" evidence="1">
    <location>
        <begin position="90"/>
        <end position="101"/>
    </location>
</feature>
<evidence type="ECO:0000313" key="3">
    <source>
        <dbReference type="Proteomes" id="UP001151760"/>
    </source>
</evidence>
<dbReference type="EMBL" id="BQNB010016360">
    <property type="protein sequence ID" value="GJT50898.1"/>
    <property type="molecule type" value="Genomic_DNA"/>
</dbReference>
<evidence type="ECO:0000256" key="1">
    <source>
        <dbReference type="SAM" id="MobiDB-lite"/>
    </source>
</evidence>
<feature type="compositionally biased region" description="Basic and acidic residues" evidence="1">
    <location>
        <begin position="308"/>
        <end position="320"/>
    </location>
</feature>
<dbReference type="Proteomes" id="UP001151760">
    <property type="component" value="Unassembled WGS sequence"/>
</dbReference>
<reference evidence="2" key="1">
    <citation type="journal article" date="2022" name="Int. J. Mol. Sci.">
        <title>Draft Genome of Tanacetum Coccineum: Genomic Comparison of Closely Related Tanacetum-Family Plants.</title>
        <authorList>
            <person name="Yamashiro T."/>
            <person name="Shiraishi A."/>
            <person name="Nakayama K."/>
            <person name="Satake H."/>
        </authorList>
    </citation>
    <scope>NUCLEOTIDE SEQUENCE</scope>
</reference>
<sequence>MASTRASIYKASKRPKINIIPPKQLFVDLTQEDTKTPSPKQQLSSPSAPNAPSKTPSTKGTSSSSIDYIPKSPTSSISPSINGYLNSLTSPPPRFPPPPPTQENASMDITLTPSPSIPLDVQFATPSPFPPIFGHTIPWNLFEAHGDSFKEQVKEQVSKSLPKIKKFVNDQLEAEVLTRSSNQAKTSYAVAANLSELELKKIFIDKMENNKSIDRSIQQKTLYNALVDAYETDKDILETYGDTVRFKRRQDDEDKDEEPSARSNWGSKRRRAGKEPESTSAPKEKTSMSTDKSKEGSKSHHTSSGKSAQEKEPIHADEDMEKPAHQKFDTGFTEDQPVDATTQHPNCVLAQNEDPRESFNELMDTPLDFSTFVINRLKVDTLTPELLACPTYELMKGSVILRRRVEDLQLGVESFIYQNKDKKNRLVRIDELYKFSDGTLNDVWSALDDILKRIQMEYLPQIVWRNVDRERAGAMNQAIDRQLRNIRLLRSLENFIGGGLYGGDLRLLVRTI</sequence>
<keyword evidence="3" id="KW-1185">Reference proteome</keyword>